<keyword evidence="5" id="KW-0808">Transferase</keyword>
<keyword evidence="6" id="KW-0812">Transmembrane</keyword>
<dbReference type="GO" id="GO:0004721">
    <property type="term" value="F:phosphoprotein phosphatase activity"/>
    <property type="evidence" value="ECO:0007669"/>
    <property type="project" value="TreeGrafter"/>
</dbReference>
<evidence type="ECO:0000256" key="4">
    <source>
        <dbReference type="ARBA" id="ARBA00022475"/>
    </source>
</evidence>
<dbReference type="EC" id="2.7.13.3" evidence="3"/>
<keyword evidence="12" id="KW-1185">Reference proteome</keyword>
<dbReference type="InterPro" id="IPR050351">
    <property type="entry name" value="BphY/WalK/GraS-like"/>
</dbReference>
<comment type="subcellular location">
    <subcellularLocation>
        <location evidence="2">Cell membrane</location>
        <topology evidence="2">Multi-pass membrane protein</topology>
    </subcellularLocation>
</comment>
<evidence type="ECO:0000256" key="8">
    <source>
        <dbReference type="ARBA" id="ARBA00022989"/>
    </source>
</evidence>
<dbReference type="GO" id="GO:0005886">
    <property type="term" value="C:plasma membrane"/>
    <property type="evidence" value="ECO:0007669"/>
    <property type="project" value="UniProtKB-SubCell"/>
</dbReference>
<evidence type="ECO:0000256" key="3">
    <source>
        <dbReference type="ARBA" id="ARBA00012438"/>
    </source>
</evidence>
<dbReference type="GO" id="GO:0000155">
    <property type="term" value="F:phosphorelay sensor kinase activity"/>
    <property type="evidence" value="ECO:0007669"/>
    <property type="project" value="TreeGrafter"/>
</dbReference>
<gene>
    <name evidence="11" type="ORF">BX611_3038</name>
</gene>
<comment type="catalytic activity">
    <reaction evidence="1">
        <text>ATP + protein L-histidine = ADP + protein N-phospho-L-histidine.</text>
        <dbReference type="EC" id="2.7.13.3"/>
    </reaction>
</comment>
<comment type="caution">
    <text evidence="11">The sequence shown here is derived from an EMBL/GenBank/DDBJ whole genome shotgun (WGS) entry which is preliminary data.</text>
</comment>
<accession>A0A3D9RIU3</accession>
<keyword evidence="4" id="KW-1003">Cell membrane</keyword>
<evidence type="ECO:0000256" key="7">
    <source>
        <dbReference type="ARBA" id="ARBA00022777"/>
    </source>
</evidence>
<dbReference type="Proteomes" id="UP000256429">
    <property type="component" value="Unassembled WGS sequence"/>
</dbReference>
<dbReference type="OrthoDB" id="1931120at2"/>
<evidence type="ECO:0000256" key="5">
    <source>
        <dbReference type="ARBA" id="ARBA00022679"/>
    </source>
</evidence>
<evidence type="ECO:0000256" key="2">
    <source>
        <dbReference type="ARBA" id="ARBA00004651"/>
    </source>
</evidence>
<feature type="domain" description="Histidine kinase/HSP90-like ATPase" evidence="10">
    <location>
        <begin position="224"/>
        <end position="321"/>
    </location>
</feature>
<proteinExistence type="predicted"/>
<organism evidence="11 12">
    <name type="scientific">Lutibacter oceani</name>
    <dbReference type="NCBI Taxonomy" id="1853311"/>
    <lineage>
        <taxon>Bacteria</taxon>
        <taxon>Pseudomonadati</taxon>
        <taxon>Bacteroidota</taxon>
        <taxon>Flavobacteriia</taxon>
        <taxon>Flavobacteriales</taxon>
        <taxon>Flavobacteriaceae</taxon>
        <taxon>Lutibacter</taxon>
    </lineage>
</organism>
<sequence>MNHYSISEVNDELVLSNLKSKCKNCLKNCQTIGKIIDCPIYNEKRRNGININTKSKTFLCCNKTKTTKLFREKLESLSYSYSDIKLVKSDFENSIKTIEQKRINRLIHNLTSINAHNIQEIYDLVSQDILTKNINEQLEYIEKEIINNPKEASMMFIRMAKHNIHMKSEFSIYKKLDRANPTFEKRSHPIHKVLMNVLHTFFVDFSDKNVFVNVGENQNFILCDYEAIQVALYHVVENSAKYVQPNTKIDISFRELTDKIELKFKMTSFYIEPDELEKIFTEGYSGKEVKKARKNGEGIGLWRVSQMLRLNDAAIKINAGTDIEKLMGFRFSENEIILEFKKY</sequence>
<protein>
    <recommendedName>
        <fullName evidence="3">histidine kinase</fullName>
        <ecNumber evidence="3">2.7.13.3</ecNumber>
    </recommendedName>
</protein>
<name>A0A3D9RIU3_9FLAO</name>
<keyword evidence="8" id="KW-1133">Transmembrane helix</keyword>
<evidence type="ECO:0000313" key="11">
    <source>
        <dbReference type="EMBL" id="REE78707.1"/>
    </source>
</evidence>
<evidence type="ECO:0000256" key="9">
    <source>
        <dbReference type="ARBA" id="ARBA00023136"/>
    </source>
</evidence>
<evidence type="ECO:0000256" key="6">
    <source>
        <dbReference type="ARBA" id="ARBA00022692"/>
    </source>
</evidence>
<dbReference type="SUPFAM" id="SSF55874">
    <property type="entry name" value="ATPase domain of HSP90 chaperone/DNA topoisomerase II/histidine kinase"/>
    <property type="match status" value="1"/>
</dbReference>
<dbReference type="EMBL" id="QTTQ01000017">
    <property type="protein sequence ID" value="REE78707.1"/>
    <property type="molecule type" value="Genomic_DNA"/>
</dbReference>
<dbReference type="RefSeq" id="WP_115882831.1">
    <property type="nucleotide sequence ID" value="NZ_QTTQ01000017.1"/>
</dbReference>
<keyword evidence="9" id="KW-0472">Membrane</keyword>
<keyword evidence="7" id="KW-0418">Kinase</keyword>
<dbReference type="Gene3D" id="3.30.565.10">
    <property type="entry name" value="Histidine kinase-like ATPase, C-terminal domain"/>
    <property type="match status" value="1"/>
</dbReference>
<dbReference type="AlphaFoldDB" id="A0A3D9RIU3"/>
<dbReference type="InterPro" id="IPR036890">
    <property type="entry name" value="HATPase_C_sf"/>
</dbReference>
<evidence type="ECO:0000259" key="10">
    <source>
        <dbReference type="Pfam" id="PF02518"/>
    </source>
</evidence>
<dbReference type="GO" id="GO:0016036">
    <property type="term" value="P:cellular response to phosphate starvation"/>
    <property type="evidence" value="ECO:0007669"/>
    <property type="project" value="TreeGrafter"/>
</dbReference>
<dbReference type="PANTHER" id="PTHR45453:SF2">
    <property type="entry name" value="HISTIDINE KINASE"/>
    <property type="match status" value="1"/>
</dbReference>
<evidence type="ECO:0000256" key="1">
    <source>
        <dbReference type="ARBA" id="ARBA00000085"/>
    </source>
</evidence>
<dbReference type="InterPro" id="IPR003594">
    <property type="entry name" value="HATPase_dom"/>
</dbReference>
<dbReference type="Pfam" id="PF02518">
    <property type="entry name" value="HATPase_c"/>
    <property type="match status" value="1"/>
</dbReference>
<evidence type="ECO:0000313" key="12">
    <source>
        <dbReference type="Proteomes" id="UP000256429"/>
    </source>
</evidence>
<dbReference type="PANTHER" id="PTHR45453">
    <property type="entry name" value="PHOSPHATE REGULON SENSOR PROTEIN PHOR"/>
    <property type="match status" value="1"/>
</dbReference>
<reference evidence="11 12" key="1">
    <citation type="submission" date="2018-08" db="EMBL/GenBank/DDBJ databases">
        <title>Genomic Encyclopedia of Type Strains, Phase III (KMG-III): the genomes of soil and plant-associated and newly described type strains.</title>
        <authorList>
            <person name="Whitman W."/>
        </authorList>
    </citation>
    <scope>NUCLEOTIDE SEQUENCE [LARGE SCALE GENOMIC DNA]</scope>
    <source>
        <strain evidence="11 12">325-5</strain>
    </source>
</reference>